<evidence type="ECO:0000259" key="4">
    <source>
        <dbReference type="PROSITE" id="PS52009"/>
    </source>
</evidence>
<evidence type="ECO:0000313" key="6">
    <source>
        <dbReference type="Proteomes" id="UP000051124"/>
    </source>
</evidence>
<dbReference type="PROSITE" id="PS52009">
    <property type="entry name" value="GH84"/>
    <property type="match status" value="1"/>
</dbReference>
<name>A0A0S7WEC8_UNCT6</name>
<dbReference type="EMBL" id="LIZT01000114">
    <property type="protein sequence ID" value="KPJ48501.1"/>
    <property type="molecule type" value="Genomic_DNA"/>
</dbReference>
<feature type="domain" description="GH84" evidence="4">
    <location>
        <begin position="3"/>
        <end position="275"/>
    </location>
</feature>
<proteinExistence type="inferred from homology"/>
<dbReference type="SUPFAM" id="SSF51445">
    <property type="entry name" value="(Trans)glycosidases"/>
    <property type="match status" value="1"/>
</dbReference>
<comment type="caution">
    <text evidence="5">The sequence shown here is derived from an EMBL/GenBank/DDBJ whole genome shotgun (WGS) entry which is preliminary data.</text>
</comment>
<dbReference type="InterPro" id="IPR017853">
    <property type="entry name" value="GH"/>
</dbReference>
<accession>A0A0S7WEC8</accession>
<dbReference type="Pfam" id="PF07555">
    <property type="entry name" value="NAGidase"/>
    <property type="match status" value="1"/>
</dbReference>
<dbReference type="Proteomes" id="UP000051124">
    <property type="component" value="Unassembled WGS sequence"/>
</dbReference>
<dbReference type="PANTHER" id="PTHR13170">
    <property type="entry name" value="O-GLCNACASE"/>
    <property type="match status" value="1"/>
</dbReference>
<dbReference type="Gene3D" id="3.20.20.80">
    <property type="entry name" value="Glycosidases"/>
    <property type="match status" value="1"/>
</dbReference>
<dbReference type="InterPro" id="IPR011496">
    <property type="entry name" value="O-GlcNAcase_cat"/>
</dbReference>
<evidence type="ECO:0000256" key="1">
    <source>
        <dbReference type="ARBA" id="ARBA00022801"/>
    </source>
</evidence>
<dbReference type="GO" id="GO:0015929">
    <property type="term" value="F:hexosaminidase activity"/>
    <property type="evidence" value="ECO:0007669"/>
    <property type="project" value="UniProtKB-ARBA"/>
</dbReference>
<gene>
    <name evidence="5" type="ORF">AMJ40_07380</name>
</gene>
<evidence type="ECO:0000256" key="2">
    <source>
        <dbReference type="ARBA" id="ARBA00023295"/>
    </source>
</evidence>
<dbReference type="GO" id="GO:1901135">
    <property type="term" value="P:carbohydrate derivative metabolic process"/>
    <property type="evidence" value="ECO:0007669"/>
    <property type="project" value="UniProtKB-ARBA"/>
</dbReference>
<evidence type="ECO:0000256" key="3">
    <source>
        <dbReference type="PROSITE-ProRule" id="PRU01353"/>
    </source>
</evidence>
<feature type="active site" description="Proton donor" evidence="3">
    <location>
        <position position="127"/>
    </location>
</feature>
<organism evidence="5 6">
    <name type="scientific">candidate division TA06 bacterium DG_26</name>
    <dbReference type="NCBI Taxonomy" id="1703771"/>
    <lineage>
        <taxon>Bacteria</taxon>
        <taxon>Bacteria division TA06</taxon>
    </lineage>
</organism>
<comment type="similarity">
    <text evidence="3">Belongs to the glycosyl hydrolase 84 family.</text>
</comment>
<keyword evidence="2 3" id="KW-0326">Glycosidase</keyword>
<evidence type="ECO:0000313" key="5">
    <source>
        <dbReference type="EMBL" id="KPJ48501.1"/>
    </source>
</evidence>
<dbReference type="PANTHER" id="PTHR13170:SF16">
    <property type="entry name" value="PROTEIN O-GLCNACASE"/>
    <property type="match status" value="1"/>
</dbReference>
<sequence>MPTYCGIVEGFYWREKHTIAGRYAEFDREKRKRLLELMAGKGLNIYVYDPKVLRGENCERAYSPQLVGNRRDWEDTFGVASQNGIAFVWGLAPGRHEHWHGKLKHLQETVDYVLGLGAAGFALLFDDVPGAEMEFETVHQAELANDLIQKYPGKICGLCSGVYCGARTELEQKLATLDDRLDSSIDIVVTGSEVWPASIQATDLPRYKSNRKQIVWDNWMAYDTSDPQKLEFRPPRQRGRGLFDEINGYWLNPSFPVERMVHMITAVGEMFKRRGSVPEREEAALIERMARDWADFLEVDRETVSKFMKLRTGKAKGHLHPEEIQPIIEKWPSLEPVLRLVTV</sequence>
<dbReference type="AlphaFoldDB" id="A0A0S7WEC8"/>
<protein>
    <recommendedName>
        <fullName evidence="4">GH84 domain-containing protein</fullName>
    </recommendedName>
</protein>
<reference evidence="5 6" key="1">
    <citation type="journal article" date="2015" name="Microbiome">
        <title>Genomic resolution of linkages in carbon, nitrogen, and sulfur cycling among widespread estuary sediment bacteria.</title>
        <authorList>
            <person name="Baker B.J."/>
            <person name="Lazar C.S."/>
            <person name="Teske A.P."/>
            <person name="Dick G.J."/>
        </authorList>
    </citation>
    <scope>NUCLEOTIDE SEQUENCE [LARGE SCALE GENOMIC DNA]</scope>
    <source>
        <strain evidence="5">DG_26</strain>
    </source>
</reference>
<dbReference type="InterPro" id="IPR051822">
    <property type="entry name" value="Glycosyl_Hydrolase_84"/>
</dbReference>
<keyword evidence="1 3" id="KW-0378">Hydrolase</keyword>